<evidence type="ECO:0000313" key="1">
    <source>
        <dbReference type="EMBL" id="TID30397.1"/>
    </source>
</evidence>
<dbReference type="Proteomes" id="UP000307173">
    <property type="component" value="Unassembled WGS sequence"/>
</dbReference>
<keyword evidence="2" id="KW-1185">Reference proteome</keyword>
<gene>
    <name evidence="1" type="ORF">CANINC_000998</name>
</gene>
<comment type="caution">
    <text evidence="1">The sequence shown here is derived from an EMBL/GenBank/DDBJ whole genome shotgun (WGS) entry which is preliminary data.</text>
</comment>
<evidence type="ECO:0000313" key="2">
    <source>
        <dbReference type="Proteomes" id="UP000307173"/>
    </source>
</evidence>
<accession>A0A4T0X5V7</accession>
<sequence length="191" mass="21651">MHCIFTTMLTNTNWTFSFSNNNNDSRVEKNFSEASGLKPRVIETAFEDPTLPKVVINFQKFIKDFKITIILKTISDFPGWFGNTNFAFECIGLKNVISKLIEARIDGKLITYQPAEESVIKSVLSLSVDTEKFSTSGNSPAQDILYGIMESIGLIKTLKELTKFEVEFVIDIRDGMEANLKKWEIAEKTMV</sequence>
<name>A0A4T0X5V7_9ASCO</name>
<reference evidence="1 2" key="1">
    <citation type="journal article" date="2019" name="Front. Genet.">
        <title>Whole-Genome Sequencing of the Opportunistic Yeast Pathogen Candida inconspicua Uncovers Its Hybrid Origin.</title>
        <authorList>
            <person name="Mixao V."/>
            <person name="Hansen A.P."/>
            <person name="Saus E."/>
            <person name="Boekhout T."/>
            <person name="Lass-Florl C."/>
            <person name="Gabaldon T."/>
        </authorList>
    </citation>
    <scope>NUCLEOTIDE SEQUENCE [LARGE SCALE GENOMIC DNA]</scope>
    <source>
        <strain evidence="1 2">CBS 180</strain>
    </source>
</reference>
<protein>
    <submittedName>
        <fullName evidence="1">Uncharacterized protein</fullName>
    </submittedName>
</protein>
<dbReference type="EMBL" id="SELW01000150">
    <property type="protein sequence ID" value="TID30397.1"/>
    <property type="molecule type" value="Genomic_DNA"/>
</dbReference>
<proteinExistence type="predicted"/>
<dbReference type="AlphaFoldDB" id="A0A4T0X5V7"/>
<organism evidence="1 2">
    <name type="scientific">Pichia inconspicua</name>
    <dbReference type="NCBI Taxonomy" id="52247"/>
    <lineage>
        <taxon>Eukaryota</taxon>
        <taxon>Fungi</taxon>
        <taxon>Dikarya</taxon>
        <taxon>Ascomycota</taxon>
        <taxon>Saccharomycotina</taxon>
        <taxon>Pichiomycetes</taxon>
        <taxon>Pichiales</taxon>
        <taxon>Pichiaceae</taxon>
        <taxon>Pichia</taxon>
    </lineage>
</organism>